<keyword evidence="2" id="KW-1185">Reference proteome</keyword>
<organism evidence="1 2">
    <name type="scientific">Pleurodeles waltl</name>
    <name type="common">Iberian ribbed newt</name>
    <dbReference type="NCBI Taxonomy" id="8319"/>
    <lineage>
        <taxon>Eukaryota</taxon>
        <taxon>Metazoa</taxon>
        <taxon>Chordata</taxon>
        <taxon>Craniata</taxon>
        <taxon>Vertebrata</taxon>
        <taxon>Euteleostomi</taxon>
        <taxon>Amphibia</taxon>
        <taxon>Batrachia</taxon>
        <taxon>Caudata</taxon>
        <taxon>Salamandroidea</taxon>
        <taxon>Salamandridae</taxon>
        <taxon>Pleurodelinae</taxon>
        <taxon>Pleurodeles</taxon>
    </lineage>
</organism>
<name>A0AAV7QSL7_PLEWA</name>
<accession>A0AAV7QSL7</accession>
<gene>
    <name evidence="1" type="ORF">NDU88_009799</name>
</gene>
<evidence type="ECO:0000313" key="1">
    <source>
        <dbReference type="EMBL" id="KAJ1143491.1"/>
    </source>
</evidence>
<comment type="caution">
    <text evidence="1">The sequence shown here is derived from an EMBL/GenBank/DDBJ whole genome shotgun (WGS) entry which is preliminary data.</text>
</comment>
<reference evidence="1" key="1">
    <citation type="journal article" date="2022" name="bioRxiv">
        <title>Sequencing and chromosome-scale assembly of the giantPleurodeles waltlgenome.</title>
        <authorList>
            <person name="Brown T."/>
            <person name="Elewa A."/>
            <person name="Iarovenko S."/>
            <person name="Subramanian E."/>
            <person name="Araus A.J."/>
            <person name="Petzold A."/>
            <person name="Susuki M."/>
            <person name="Suzuki K.-i.T."/>
            <person name="Hayashi T."/>
            <person name="Toyoda A."/>
            <person name="Oliveira C."/>
            <person name="Osipova E."/>
            <person name="Leigh N.D."/>
            <person name="Simon A."/>
            <person name="Yun M.H."/>
        </authorList>
    </citation>
    <scope>NUCLEOTIDE SEQUENCE</scope>
    <source>
        <strain evidence="1">20211129_DDA</strain>
        <tissue evidence="1">Liver</tissue>
    </source>
</reference>
<dbReference type="AlphaFoldDB" id="A0AAV7QSL7"/>
<proteinExistence type="predicted"/>
<evidence type="ECO:0000313" key="2">
    <source>
        <dbReference type="Proteomes" id="UP001066276"/>
    </source>
</evidence>
<sequence length="146" mass="15142">MAPVMRGAVPTPCGPGDIGLALVPAVDVLLAEEETGGTALDCTSRSEVLGDYLAGLGDLLTCEGLPECGWALSQRWDTGEKEEEACHKRGQGGAVIGLAGAWSLEEDALRYCAGPRPGSGLGLRLEELSHWTVELVPAVADGGGWR</sequence>
<protein>
    <submittedName>
        <fullName evidence="1">Uncharacterized protein</fullName>
    </submittedName>
</protein>
<dbReference type="EMBL" id="JANPWB010000010">
    <property type="protein sequence ID" value="KAJ1143491.1"/>
    <property type="molecule type" value="Genomic_DNA"/>
</dbReference>
<dbReference type="Proteomes" id="UP001066276">
    <property type="component" value="Chromosome 6"/>
</dbReference>